<keyword evidence="1" id="KW-0812">Transmembrane</keyword>
<feature type="transmembrane region" description="Helical" evidence="1">
    <location>
        <begin position="97"/>
        <end position="116"/>
    </location>
</feature>
<evidence type="ECO:0000313" key="3">
    <source>
        <dbReference type="Proteomes" id="UP001221189"/>
    </source>
</evidence>
<feature type="transmembrane region" description="Helical" evidence="1">
    <location>
        <begin position="283"/>
        <end position="305"/>
    </location>
</feature>
<feature type="transmembrane region" description="Helical" evidence="1">
    <location>
        <begin position="27"/>
        <end position="48"/>
    </location>
</feature>
<feature type="transmembrane region" description="Helical" evidence="1">
    <location>
        <begin position="426"/>
        <end position="444"/>
    </location>
</feature>
<gene>
    <name evidence="2" type="ORF">PRZ03_02535</name>
</gene>
<reference evidence="2 3" key="1">
    <citation type="submission" date="2022-10" db="EMBL/GenBank/DDBJ databases">
        <title>Paucibacter sp. hw1 Genome sequencing.</title>
        <authorList>
            <person name="Park S."/>
        </authorList>
    </citation>
    <scope>NUCLEOTIDE SEQUENCE [LARGE SCALE GENOMIC DNA]</scope>
    <source>
        <strain evidence="3">hw1</strain>
    </source>
</reference>
<name>A0ABT5KA45_9BURK</name>
<keyword evidence="3" id="KW-1185">Reference proteome</keyword>
<evidence type="ECO:0008006" key="4">
    <source>
        <dbReference type="Google" id="ProtNLM"/>
    </source>
</evidence>
<sequence>MTMRKLWEQYGPLLATPFQQRRHTGELWVWLALLLLSVAVAIACAIFADLNAALVVLGIDAGASVLILWGICFASLRRQNHPNAARLVPGHLDRLRRCAIGLLLFLSLITALLFGSHLGQPLAWGLGAAALMLVVAAFVRWIQLWFYFWIVISLAFWGPVGAACMRVWSGLLQWYTLQPASLALLAVLILPWLVSRLLQDGGPAHQANYRAAEKIRLALAEQTRGLSTAKYAGKTGLTMMRLFSWPQPLWQRYLLQHARPAARSALARAELVYLGNLHWTSMLGALTVISALLAIGATVFAQFYTLDWAGLSSGGGFGLQIGIISMALNPLIGLAACLHRSRREQALLILLPGMPRGQALNRLMARRLLTQFYLQWGFALVLIGLMMAPAAPGQASRVGLYALLLALPMGTYMLRDWSRQSAPVGAHQVLPMMLTIAGGGVLAGLDWLGVSIWISVGLSLSLTLFLLQRRWQRLVLLSPAAMPVGRWA</sequence>
<feature type="transmembrane region" description="Helical" evidence="1">
    <location>
        <begin position="398"/>
        <end position="414"/>
    </location>
</feature>
<feature type="transmembrane region" description="Helical" evidence="1">
    <location>
        <begin position="122"/>
        <end position="139"/>
    </location>
</feature>
<evidence type="ECO:0000256" key="1">
    <source>
        <dbReference type="SAM" id="Phobius"/>
    </source>
</evidence>
<feature type="transmembrane region" description="Helical" evidence="1">
    <location>
        <begin position="54"/>
        <end position="76"/>
    </location>
</feature>
<evidence type="ECO:0000313" key="2">
    <source>
        <dbReference type="EMBL" id="MDC8770434.1"/>
    </source>
</evidence>
<accession>A0ABT5KA45</accession>
<feature type="transmembrane region" description="Helical" evidence="1">
    <location>
        <begin position="450"/>
        <end position="467"/>
    </location>
</feature>
<proteinExistence type="predicted"/>
<dbReference type="Proteomes" id="UP001221189">
    <property type="component" value="Unassembled WGS sequence"/>
</dbReference>
<organism evidence="2 3">
    <name type="scientific">Roseateles albus</name>
    <dbReference type="NCBI Taxonomy" id="2987525"/>
    <lineage>
        <taxon>Bacteria</taxon>
        <taxon>Pseudomonadati</taxon>
        <taxon>Pseudomonadota</taxon>
        <taxon>Betaproteobacteria</taxon>
        <taxon>Burkholderiales</taxon>
        <taxon>Sphaerotilaceae</taxon>
        <taxon>Roseateles</taxon>
    </lineage>
</organism>
<feature type="transmembrane region" description="Helical" evidence="1">
    <location>
        <begin position="174"/>
        <end position="194"/>
    </location>
</feature>
<feature type="transmembrane region" description="Helical" evidence="1">
    <location>
        <begin position="372"/>
        <end position="392"/>
    </location>
</feature>
<protein>
    <recommendedName>
        <fullName evidence="4">ABC transporter permease</fullName>
    </recommendedName>
</protein>
<dbReference type="EMBL" id="JAQQXT010000001">
    <property type="protein sequence ID" value="MDC8770434.1"/>
    <property type="molecule type" value="Genomic_DNA"/>
</dbReference>
<feature type="transmembrane region" description="Helical" evidence="1">
    <location>
        <begin position="146"/>
        <end position="168"/>
    </location>
</feature>
<keyword evidence="1" id="KW-0472">Membrane</keyword>
<keyword evidence="1" id="KW-1133">Transmembrane helix</keyword>
<feature type="transmembrane region" description="Helical" evidence="1">
    <location>
        <begin position="317"/>
        <end position="338"/>
    </location>
</feature>
<dbReference type="RefSeq" id="WP_273598872.1">
    <property type="nucleotide sequence ID" value="NZ_JAQQXT010000001.1"/>
</dbReference>
<comment type="caution">
    <text evidence="2">The sequence shown here is derived from an EMBL/GenBank/DDBJ whole genome shotgun (WGS) entry which is preliminary data.</text>
</comment>